<keyword evidence="4" id="KW-1185">Reference proteome</keyword>
<feature type="compositionally biased region" description="Polar residues" evidence="1">
    <location>
        <begin position="108"/>
        <end position="118"/>
    </location>
</feature>
<organism evidence="3 4">
    <name type="scientific">Colletotrichum noveboracense</name>
    <dbReference type="NCBI Taxonomy" id="2664923"/>
    <lineage>
        <taxon>Eukaryota</taxon>
        <taxon>Fungi</taxon>
        <taxon>Dikarya</taxon>
        <taxon>Ascomycota</taxon>
        <taxon>Pezizomycotina</taxon>
        <taxon>Sordariomycetes</taxon>
        <taxon>Hypocreomycetidae</taxon>
        <taxon>Glomerellales</taxon>
        <taxon>Glomerellaceae</taxon>
        <taxon>Colletotrichum</taxon>
        <taxon>Colletotrichum gloeosporioides species complex</taxon>
    </lineage>
</organism>
<dbReference type="EMBL" id="CAMGZC010002582">
    <property type="protein sequence ID" value="CAI0655059.1"/>
    <property type="molecule type" value="Genomic_DNA"/>
</dbReference>
<reference evidence="3" key="1">
    <citation type="submission" date="2022-08" db="EMBL/GenBank/DDBJ databases">
        <authorList>
            <person name="Giroux E."/>
            <person name="Giroux E."/>
        </authorList>
    </citation>
    <scope>NUCLEOTIDE SEQUENCE</scope>
    <source>
        <strain evidence="3">H1091258</strain>
    </source>
</reference>
<dbReference type="CDD" id="cd06257">
    <property type="entry name" value="DnaJ"/>
    <property type="match status" value="1"/>
</dbReference>
<dbReference type="InterPro" id="IPR001623">
    <property type="entry name" value="DnaJ_domain"/>
</dbReference>
<feature type="region of interest" description="Disordered" evidence="1">
    <location>
        <begin position="78"/>
        <end position="125"/>
    </location>
</feature>
<comment type="caution">
    <text evidence="3">The sequence shown here is derived from an EMBL/GenBank/DDBJ whole genome shotgun (WGS) entry which is preliminary data.</text>
</comment>
<accession>A0A9W4S849</accession>
<protein>
    <recommendedName>
        <fullName evidence="2">J domain-containing protein</fullName>
    </recommendedName>
</protein>
<name>A0A9W4S849_9PEZI</name>
<dbReference type="InterPro" id="IPR036869">
    <property type="entry name" value="J_dom_sf"/>
</dbReference>
<gene>
    <name evidence="3" type="ORF">CGXH109_LOCUS144801</name>
</gene>
<dbReference type="Gene3D" id="1.10.287.110">
    <property type="entry name" value="DnaJ domain"/>
    <property type="match status" value="1"/>
</dbReference>
<dbReference type="Proteomes" id="UP001152533">
    <property type="component" value="Unassembled WGS sequence"/>
</dbReference>
<dbReference type="AlphaFoldDB" id="A0A9W4S849"/>
<feature type="domain" description="J" evidence="2">
    <location>
        <begin position="131"/>
        <end position="201"/>
    </location>
</feature>
<dbReference type="PROSITE" id="PS50076">
    <property type="entry name" value="DNAJ_2"/>
    <property type="match status" value="1"/>
</dbReference>
<dbReference type="Pfam" id="PF00226">
    <property type="entry name" value="DnaJ"/>
    <property type="match status" value="1"/>
</dbReference>
<dbReference type="SUPFAM" id="SSF46565">
    <property type="entry name" value="Chaperone J-domain"/>
    <property type="match status" value="1"/>
</dbReference>
<proteinExistence type="predicted"/>
<evidence type="ECO:0000256" key="1">
    <source>
        <dbReference type="SAM" id="MobiDB-lite"/>
    </source>
</evidence>
<evidence type="ECO:0000313" key="4">
    <source>
        <dbReference type="Proteomes" id="UP001152533"/>
    </source>
</evidence>
<evidence type="ECO:0000313" key="3">
    <source>
        <dbReference type="EMBL" id="CAI0655059.1"/>
    </source>
</evidence>
<evidence type="ECO:0000259" key="2">
    <source>
        <dbReference type="PROSITE" id="PS50076"/>
    </source>
</evidence>
<sequence>MNAPDTWRESNHSSPRTRPLYLSFSQTIAEQPLQSSEILRNLPEYHLFAPQILTSMKTSAFAICSSSNALNLFAVPASSITSPPRRPNREQQATPRPRQRPSSRCYATATTNPSSDGSKSCPAWPTTPNPTPYDIFAIHKSAPYTKSRFAQLVKQYHPDKHASNPLDALPAATRLERYRLVVLANDILSSPDRRRAYDSWGAGWHLPGTGADDTRDIHEMYREADRRWRHSPNNPGMNATWEDWEKWHDRNEGKEKQQPLYMSNASFAALVLAALAVGTVAQTTRMDNHSAVFLEKRALHEANISEGLRRQNAAVAGKGREERIERFLRERENINYGFAPETIGGRPSPGTK</sequence>